<evidence type="ECO:0000256" key="2">
    <source>
        <dbReference type="ARBA" id="ARBA00023277"/>
    </source>
</evidence>
<dbReference type="PROSITE" id="PS51257">
    <property type="entry name" value="PROKAR_LIPOPROTEIN"/>
    <property type="match status" value="1"/>
</dbReference>
<gene>
    <name evidence="5" type="primary">CINV1_1</name>
    <name evidence="5" type="ORF">CK203_057916</name>
</gene>
<dbReference type="PANTHER" id="PTHR31916">
    <property type="match status" value="1"/>
</dbReference>
<evidence type="ECO:0000256" key="3">
    <source>
        <dbReference type="ARBA" id="ARBA00023295"/>
    </source>
</evidence>
<keyword evidence="2" id="KW-0119">Carbohydrate metabolism</keyword>
<protein>
    <submittedName>
        <fullName evidence="5">Cytosolic invertase 1</fullName>
    </submittedName>
</protein>
<sequence>MELSKWGSWPGLLWLLTAACIKTGRPEIARKAIELAEQRMSKDGWQE</sequence>
<keyword evidence="4" id="KW-0732">Signal</keyword>
<keyword evidence="3" id="KW-0326">Glycosidase</keyword>
<dbReference type="PANTHER" id="PTHR31916:SF15">
    <property type="entry name" value="ALKALINE_NEUTRAL INVERTASE D-RELATED"/>
    <property type="match status" value="1"/>
</dbReference>
<evidence type="ECO:0000313" key="5">
    <source>
        <dbReference type="EMBL" id="RVW73457.1"/>
    </source>
</evidence>
<dbReference type="GO" id="GO:0033926">
    <property type="term" value="F:endo-alpha-N-acetylgalactosaminidase activity"/>
    <property type="evidence" value="ECO:0007669"/>
    <property type="project" value="InterPro"/>
</dbReference>
<evidence type="ECO:0000313" key="6">
    <source>
        <dbReference type="Proteomes" id="UP000288805"/>
    </source>
</evidence>
<dbReference type="InterPro" id="IPR024746">
    <property type="entry name" value="Glyco_hydro_100"/>
</dbReference>
<feature type="signal peptide" evidence="4">
    <location>
        <begin position="1"/>
        <end position="19"/>
    </location>
</feature>
<dbReference type="EMBL" id="QGNW01000391">
    <property type="protein sequence ID" value="RVW73457.1"/>
    <property type="molecule type" value="Genomic_DNA"/>
</dbReference>
<comment type="caution">
    <text evidence="5">The sequence shown here is derived from an EMBL/GenBank/DDBJ whole genome shotgun (WGS) entry which is preliminary data.</text>
</comment>
<organism evidence="5 6">
    <name type="scientific">Vitis vinifera</name>
    <name type="common">Grape</name>
    <dbReference type="NCBI Taxonomy" id="29760"/>
    <lineage>
        <taxon>Eukaryota</taxon>
        <taxon>Viridiplantae</taxon>
        <taxon>Streptophyta</taxon>
        <taxon>Embryophyta</taxon>
        <taxon>Tracheophyta</taxon>
        <taxon>Spermatophyta</taxon>
        <taxon>Magnoliopsida</taxon>
        <taxon>eudicotyledons</taxon>
        <taxon>Gunneridae</taxon>
        <taxon>Pentapetalae</taxon>
        <taxon>rosids</taxon>
        <taxon>Vitales</taxon>
        <taxon>Vitaceae</taxon>
        <taxon>Viteae</taxon>
        <taxon>Vitis</taxon>
    </lineage>
</organism>
<feature type="chain" id="PRO_5019114015" evidence="4">
    <location>
        <begin position="20"/>
        <end position="47"/>
    </location>
</feature>
<name>A0A438GMM5_VITVI</name>
<proteinExistence type="predicted"/>
<evidence type="ECO:0000256" key="1">
    <source>
        <dbReference type="ARBA" id="ARBA00022801"/>
    </source>
</evidence>
<reference evidence="5 6" key="1">
    <citation type="journal article" date="2018" name="PLoS Genet.">
        <title>Population sequencing reveals clonal diversity and ancestral inbreeding in the grapevine cultivar Chardonnay.</title>
        <authorList>
            <person name="Roach M.J."/>
            <person name="Johnson D.L."/>
            <person name="Bohlmann J."/>
            <person name="van Vuuren H.J."/>
            <person name="Jones S.J."/>
            <person name="Pretorius I.S."/>
            <person name="Schmidt S.A."/>
            <person name="Borneman A.R."/>
        </authorList>
    </citation>
    <scope>NUCLEOTIDE SEQUENCE [LARGE SCALE GENOMIC DNA]</scope>
    <source>
        <strain evidence="6">cv. Chardonnay</strain>
        <tissue evidence="5">Leaf</tissue>
    </source>
</reference>
<dbReference type="Proteomes" id="UP000288805">
    <property type="component" value="Unassembled WGS sequence"/>
</dbReference>
<accession>A0A438GMM5</accession>
<evidence type="ECO:0000256" key="4">
    <source>
        <dbReference type="SAM" id="SignalP"/>
    </source>
</evidence>
<dbReference type="Pfam" id="PF12899">
    <property type="entry name" value="Glyco_hydro_100"/>
    <property type="match status" value="1"/>
</dbReference>
<keyword evidence="1" id="KW-0378">Hydrolase</keyword>
<dbReference type="AlphaFoldDB" id="A0A438GMM5"/>